<dbReference type="AlphaFoldDB" id="A0A9D4IAL5"/>
<comment type="caution">
    <text evidence="1">The sequence shown here is derived from an EMBL/GenBank/DDBJ whole genome shotgun (WGS) entry which is preliminary data.</text>
</comment>
<organism evidence="1 2">
    <name type="scientific">Dreissena polymorpha</name>
    <name type="common">Zebra mussel</name>
    <name type="synonym">Mytilus polymorpha</name>
    <dbReference type="NCBI Taxonomy" id="45954"/>
    <lineage>
        <taxon>Eukaryota</taxon>
        <taxon>Metazoa</taxon>
        <taxon>Spiralia</taxon>
        <taxon>Lophotrochozoa</taxon>
        <taxon>Mollusca</taxon>
        <taxon>Bivalvia</taxon>
        <taxon>Autobranchia</taxon>
        <taxon>Heteroconchia</taxon>
        <taxon>Euheterodonta</taxon>
        <taxon>Imparidentia</taxon>
        <taxon>Neoheterodontei</taxon>
        <taxon>Myida</taxon>
        <taxon>Dreissenoidea</taxon>
        <taxon>Dreissenidae</taxon>
        <taxon>Dreissena</taxon>
    </lineage>
</organism>
<name>A0A9D4IAL5_DREPO</name>
<keyword evidence="2" id="KW-1185">Reference proteome</keyword>
<evidence type="ECO:0000313" key="2">
    <source>
        <dbReference type="Proteomes" id="UP000828390"/>
    </source>
</evidence>
<evidence type="ECO:0000313" key="1">
    <source>
        <dbReference type="EMBL" id="KAH3768201.1"/>
    </source>
</evidence>
<protein>
    <submittedName>
        <fullName evidence="1">Uncharacterized protein</fullName>
    </submittedName>
</protein>
<reference evidence="1" key="1">
    <citation type="journal article" date="2019" name="bioRxiv">
        <title>The Genome of the Zebra Mussel, Dreissena polymorpha: A Resource for Invasive Species Research.</title>
        <authorList>
            <person name="McCartney M.A."/>
            <person name="Auch B."/>
            <person name="Kono T."/>
            <person name="Mallez S."/>
            <person name="Zhang Y."/>
            <person name="Obille A."/>
            <person name="Becker A."/>
            <person name="Abrahante J.E."/>
            <person name="Garbe J."/>
            <person name="Badalamenti J.P."/>
            <person name="Herman A."/>
            <person name="Mangelson H."/>
            <person name="Liachko I."/>
            <person name="Sullivan S."/>
            <person name="Sone E.D."/>
            <person name="Koren S."/>
            <person name="Silverstein K.A.T."/>
            <person name="Beckman K.B."/>
            <person name="Gohl D.M."/>
        </authorList>
    </citation>
    <scope>NUCLEOTIDE SEQUENCE</scope>
    <source>
        <strain evidence="1">Duluth1</strain>
        <tissue evidence="1">Whole animal</tissue>
    </source>
</reference>
<dbReference type="Proteomes" id="UP000828390">
    <property type="component" value="Unassembled WGS sequence"/>
</dbReference>
<reference evidence="1" key="2">
    <citation type="submission" date="2020-11" db="EMBL/GenBank/DDBJ databases">
        <authorList>
            <person name="McCartney M.A."/>
            <person name="Auch B."/>
            <person name="Kono T."/>
            <person name="Mallez S."/>
            <person name="Becker A."/>
            <person name="Gohl D.M."/>
            <person name="Silverstein K.A.T."/>
            <person name="Koren S."/>
            <person name="Bechman K.B."/>
            <person name="Herman A."/>
            <person name="Abrahante J.E."/>
            <person name="Garbe J."/>
        </authorList>
    </citation>
    <scope>NUCLEOTIDE SEQUENCE</scope>
    <source>
        <strain evidence="1">Duluth1</strain>
        <tissue evidence="1">Whole animal</tissue>
    </source>
</reference>
<proteinExistence type="predicted"/>
<dbReference type="EMBL" id="JAIWYP010000009">
    <property type="protein sequence ID" value="KAH3768201.1"/>
    <property type="molecule type" value="Genomic_DNA"/>
</dbReference>
<gene>
    <name evidence="1" type="ORF">DPMN_169413</name>
</gene>
<accession>A0A9D4IAL5</accession>
<sequence length="69" mass="7556">MNKDTPAGIFDFSSKVHDFVVFTHINATATVRVVVQEITDEAVYSSGSLRFTGKSTELRSKKTGHKVPA</sequence>